<protein>
    <submittedName>
        <fullName evidence="2">Uncharacterized protein</fullName>
    </submittedName>
</protein>
<feature type="region of interest" description="Disordered" evidence="1">
    <location>
        <begin position="337"/>
        <end position="413"/>
    </location>
</feature>
<feature type="region of interest" description="Disordered" evidence="1">
    <location>
        <begin position="545"/>
        <end position="568"/>
    </location>
</feature>
<feature type="compositionally biased region" description="Low complexity" evidence="1">
    <location>
        <begin position="190"/>
        <end position="221"/>
    </location>
</feature>
<accession>A0AAX4JYZ3</accession>
<proteinExistence type="predicted"/>
<feature type="compositionally biased region" description="Polar residues" evidence="1">
    <location>
        <begin position="371"/>
        <end position="397"/>
    </location>
</feature>
<evidence type="ECO:0000313" key="2">
    <source>
        <dbReference type="EMBL" id="WWC90487.1"/>
    </source>
</evidence>
<reference evidence="2 3" key="1">
    <citation type="submission" date="2024-01" db="EMBL/GenBank/DDBJ databases">
        <title>Comparative genomics of Cryptococcus and Kwoniella reveals pathogenesis evolution and contrasting modes of karyotype evolution via chromosome fusion or intercentromeric recombination.</title>
        <authorList>
            <person name="Coelho M.A."/>
            <person name="David-Palma M."/>
            <person name="Shea T."/>
            <person name="Bowers K."/>
            <person name="McGinley-Smith S."/>
            <person name="Mohammad A.W."/>
            <person name="Gnirke A."/>
            <person name="Yurkov A.M."/>
            <person name="Nowrousian M."/>
            <person name="Sun S."/>
            <person name="Cuomo C.A."/>
            <person name="Heitman J."/>
        </authorList>
    </citation>
    <scope>NUCLEOTIDE SEQUENCE [LARGE SCALE GENOMIC DNA]</scope>
    <source>
        <strain evidence="2 3">CBS 6074</strain>
    </source>
</reference>
<feature type="region of interest" description="Disordered" evidence="1">
    <location>
        <begin position="251"/>
        <end position="288"/>
    </location>
</feature>
<feature type="compositionally biased region" description="Low complexity" evidence="1">
    <location>
        <begin position="79"/>
        <end position="97"/>
    </location>
</feature>
<dbReference type="AlphaFoldDB" id="A0AAX4JYZ3"/>
<keyword evidence="3" id="KW-1185">Reference proteome</keyword>
<dbReference type="GeneID" id="91096093"/>
<evidence type="ECO:0000313" key="3">
    <source>
        <dbReference type="Proteomes" id="UP001355207"/>
    </source>
</evidence>
<gene>
    <name evidence="2" type="ORF">L201_005423</name>
</gene>
<dbReference type="Proteomes" id="UP001355207">
    <property type="component" value="Chromosome 7"/>
</dbReference>
<feature type="region of interest" description="Disordered" evidence="1">
    <location>
        <begin position="189"/>
        <end position="221"/>
    </location>
</feature>
<dbReference type="RefSeq" id="XP_066077250.1">
    <property type="nucleotide sequence ID" value="XM_066221153.1"/>
</dbReference>
<sequence length="665" mass="71244">MPSLSDTLESLSSRTSELAYLTTLNSKPAGPFVQAYLGSGFSSSSSSSSGYKKKDGNVLNLIRDSNESEIRLFKFIGESSSNTNSSTSNNSNVPSSGISGGGGGGGGGGGNKRVEKRENDLITPLKDLRRNQNQNKDEIEVYLKTAMKLVDNYRPMPRARAHITNLLDTHHASQERLIELERLIEEASRPISPSTFKSKSSSPIPGTSSQDQTNDQQQQEQPILTTDEAIKAEEAALKALEASLIPLRKSFQSSNQPTITSESFSPPPPSTRQLPSSPPISTKSTVFQTPAKTPIRNTLQTPATMAREMPHVTNSLVGNGMTPRRIDKFSPLKLITPRAPLGSSGLRNENDDGNDDNGITGGRRSIFGRPSTVNRVTSNTALRQSVLTTPAATLSNYTSTHPPPTGPFTTPYNRMISEENQQTPGPTSGSNLTLAEQQDDTIRLPKPLSNSISSAPVLAPPVPEVSASPHKVSATTVTQETPKAATAITQDENNGKLDGIDLHAEGVKAGIAKIWSTLGDMMHQGFKDGQKINQDVTSSVNHLTRLSNSELPPPPSPSSSSISSLSNPTATSQSIKPITIETIMFSHLILTILRSIPTLPLNLSSNESGSGVDMNELKEHLNSVAKVRNFDNSSGLGTKIIYAAVGKRIIKIDRKGGNVKIKFAD</sequence>
<feature type="compositionally biased region" description="Polar residues" evidence="1">
    <location>
        <begin position="272"/>
        <end position="288"/>
    </location>
</feature>
<name>A0AAX4JYZ3_9TREE</name>
<organism evidence="2 3">
    <name type="scientific">Kwoniella dendrophila CBS 6074</name>
    <dbReference type="NCBI Taxonomy" id="1295534"/>
    <lineage>
        <taxon>Eukaryota</taxon>
        <taxon>Fungi</taxon>
        <taxon>Dikarya</taxon>
        <taxon>Basidiomycota</taxon>
        <taxon>Agaricomycotina</taxon>
        <taxon>Tremellomycetes</taxon>
        <taxon>Tremellales</taxon>
        <taxon>Cryptococcaceae</taxon>
        <taxon>Kwoniella</taxon>
    </lineage>
</organism>
<dbReference type="EMBL" id="CP144104">
    <property type="protein sequence ID" value="WWC90487.1"/>
    <property type="molecule type" value="Genomic_DNA"/>
</dbReference>
<evidence type="ECO:0000256" key="1">
    <source>
        <dbReference type="SAM" id="MobiDB-lite"/>
    </source>
</evidence>
<feature type="region of interest" description="Disordered" evidence="1">
    <location>
        <begin position="79"/>
        <end position="114"/>
    </location>
</feature>
<feature type="compositionally biased region" description="Low complexity" evidence="1">
    <location>
        <begin position="558"/>
        <end position="568"/>
    </location>
</feature>
<feature type="compositionally biased region" description="Gly residues" evidence="1">
    <location>
        <begin position="98"/>
        <end position="111"/>
    </location>
</feature>